<reference evidence="2 3" key="1">
    <citation type="submission" date="2016-11" db="EMBL/GenBank/DDBJ databases">
        <authorList>
            <person name="Jaros S."/>
            <person name="Januszkiewicz K."/>
            <person name="Wedrychowicz H."/>
        </authorList>
    </citation>
    <scope>NUCLEOTIDE SEQUENCE [LARGE SCALE GENOMIC DNA]</scope>
    <source>
        <strain evidence="2 3">DSM 26897</strain>
    </source>
</reference>
<evidence type="ECO:0000259" key="1">
    <source>
        <dbReference type="Pfam" id="PF01872"/>
    </source>
</evidence>
<proteinExistence type="predicted"/>
<protein>
    <submittedName>
        <fullName evidence="2">Dihydrofolate reductase</fullName>
    </submittedName>
</protein>
<dbReference type="OrthoDB" id="195113at2"/>
<dbReference type="Pfam" id="PF01872">
    <property type="entry name" value="RibD_C"/>
    <property type="match status" value="1"/>
</dbReference>
<organism evidence="2 3">
    <name type="scientific">Cnuella takakiae</name>
    <dbReference type="NCBI Taxonomy" id="1302690"/>
    <lineage>
        <taxon>Bacteria</taxon>
        <taxon>Pseudomonadati</taxon>
        <taxon>Bacteroidota</taxon>
        <taxon>Chitinophagia</taxon>
        <taxon>Chitinophagales</taxon>
        <taxon>Chitinophagaceae</taxon>
        <taxon>Cnuella</taxon>
    </lineage>
</organism>
<feature type="domain" description="Bacterial bifunctional deaminase-reductase C-terminal" evidence="1">
    <location>
        <begin position="3"/>
        <end position="168"/>
    </location>
</feature>
<dbReference type="PANTHER" id="PTHR38011">
    <property type="entry name" value="DIHYDROFOLATE REDUCTASE FAMILY PROTEIN (AFU_ORTHOLOGUE AFUA_8G06820)"/>
    <property type="match status" value="1"/>
</dbReference>
<keyword evidence="3" id="KW-1185">Reference proteome</keyword>
<dbReference type="Proteomes" id="UP000184368">
    <property type="component" value="Unassembled WGS sequence"/>
</dbReference>
<dbReference type="RefSeq" id="WP_073044844.1">
    <property type="nucleotide sequence ID" value="NZ_FQUO01000012.1"/>
</dbReference>
<dbReference type="GO" id="GO:0009231">
    <property type="term" value="P:riboflavin biosynthetic process"/>
    <property type="evidence" value="ECO:0007669"/>
    <property type="project" value="InterPro"/>
</dbReference>
<evidence type="ECO:0000313" key="2">
    <source>
        <dbReference type="EMBL" id="SHF77246.1"/>
    </source>
</evidence>
<dbReference type="GO" id="GO:0008703">
    <property type="term" value="F:5-amino-6-(5-phosphoribosylamino)uracil reductase activity"/>
    <property type="evidence" value="ECO:0007669"/>
    <property type="project" value="InterPro"/>
</dbReference>
<name>A0A1M5EDH1_9BACT</name>
<dbReference type="SUPFAM" id="SSF53597">
    <property type="entry name" value="Dihydrofolate reductase-like"/>
    <property type="match status" value="1"/>
</dbReference>
<dbReference type="InterPro" id="IPR002734">
    <property type="entry name" value="RibDG_C"/>
</dbReference>
<dbReference type="InterPro" id="IPR050765">
    <property type="entry name" value="Riboflavin_Biosynth_HTPR"/>
</dbReference>
<dbReference type="AlphaFoldDB" id="A0A1M5EDH1"/>
<dbReference type="EMBL" id="FQUO01000012">
    <property type="protein sequence ID" value="SHF77246.1"/>
    <property type="molecule type" value="Genomic_DNA"/>
</dbReference>
<dbReference type="PANTHER" id="PTHR38011:SF11">
    <property type="entry name" value="2,5-DIAMINO-6-RIBOSYLAMINO-4(3H)-PYRIMIDINONE 5'-PHOSPHATE REDUCTASE"/>
    <property type="match status" value="1"/>
</dbReference>
<gene>
    <name evidence="2" type="ORF">SAMN05444008_1123</name>
</gene>
<dbReference type="InterPro" id="IPR024072">
    <property type="entry name" value="DHFR-like_dom_sf"/>
</dbReference>
<dbReference type="STRING" id="1302690.BUE76_03920"/>
<dbReference type="Gene3D" id="3.40.430.10">
    <property type="entry name" value="Dihydrofolate Reductase, subunit A"/>
    <property type="match status" value="1"/>
</dbReference>
<accession>A0A1M5EDH1</accession>
<evidence type="ECO:0000313" key="3">
    <source>
        <dbReference type="Proteomes" id="UP000184368"/>
    </source>
</evidence>
<sequence length="177" mass="19992">MERKVILYIATSLDGYIAKPNDDLSFLSIVEQDGEDYGYANFVASVDTVILGRRTYDWVMTQVSEFPHADKESYIITRTEQPSVGRTSFYTGSLRDLIFRLKSEAGSNIFVDGGAEIVNELLKEKLIDEFIISIIPILVGNGTRLFKDGRPEQQLVLLSSKHFEKGLCQLHYKCADN</sequence>